<dbReference type="SUPFAM" id="SSF46785">
    <property type="entry name" value="Winged helix' DNA-binding domain"/>
    <property type="match status" value="1"/>
</dbReference>
<organism evidence="5 6">
    <name type="scientific">Cetobacterium somerae ATCC BAA-474</name>
    <dbReference type="NCBI Taxonomy" id="1319815"/>
    <lineage>
        <taxon>Bacteria</taxon>
        <taxon>Fusobacteriati</taxon>
        <taxon>Fusobacteriota</taxon>
        <taxon>Fusobacteriia</taxon>
        <taxon>Fusobacteriales</taxon>
        <taxon>Fusobacteriaceae</taxon>
        <taxon>Cetobacterium</taxon>
    </lineage>
</organism>
<dbReference type="Gene3D" id="1.20.120.530">
    <property type="entry name" value="GntR ligand-binding domain-like"/>
    <property type="match status" value="1"/>
</dbReference>
<feature type="domain" description="HTH gntR-type" evidence="4">
    <location>
        <begin position="12"/>
        <end position="79"/>
    </location>
</feature>
<dbReference type="GO" id="GO:0003677">
    <property type="term" value="F:DNA binding"/>
    <property type="evidence" value="ECO:0007669"/>
    <property type="project" value="UniProtKB-KW"/>
</dbReference>
<keyword evidence="3" id="KW-0804">Transcription</keyword>
<protein>
    <recommendedName>
        <fullName evidence="4">HTH gntR-type domain-containing protein</fullName>
    </recommendedName>
</protein>
<comment type="caution">
    <text evidence="5">The sequence shown here is derived from an EMBL/GenBank/DDBJ whole genome shotgun (WGS) entry which is preliminary data.</text>
</comment>
<dbReference type="InterPro" id="IPR036390">
    <property type="entry name" value="WH_DNA-bd_sf"/>
</dbReference>
<sequence>MRLQGVSKNSKENTRQYIYRVLRENIMSLNLKPGESIGEIELSKILNVSRTPLREAIVQLVEEKLLQVFPQKGSFVSKIDYDLVEEAIFVRETCEERILKMAMCDKNVNDLVMKLEKNIEYQKIILNFDGDLHEFFTLDNEFHYILFEHYNKKNSWKAIKRLSTHYDRLRLLDALEKTNIEATLNQHIKIVELIKNKDDKNVDTLIEKHLLNYKDVIKKYEAKYPEYFCSK</sequence>
<dbReference type="PANTHER" id="PTHR43537:SF51">
    <property type="entry name" value="HTH-TYPE TRANSCRIPTIONAL REGULATOR LGOR-RELATED"/>
    <property type="match status" value="1"/>
</dbReference>
<dbReference type="InterPro" id="IPR036388">
    <property type="entry name" value="WH-like_DNA-bd_sf"/>
</dbReference>
<dbReference type="STRING" id="1319815.HMPREF0202_00926"/>
<dbReference type="Proteomes" id="UP000017081">
    <property type="component" value="Unassembled WGS sequence"/>
</dbReference>
<dbReference type="HOGENOM" id="CLU_017584_5_2_0"/>
<dbReference type="InterPro" id="IPR000524">
    <property type="entry name" value="Tscrpt_reg_HTH_GntR"/>
</dbReference>
<dbReference type="CDD" id="cd07377">
    <property type="entry name" value="WHTH_GntR"/>
    <property type="match status" value="1"/>
</dbReference>
<evidence type="ECO:0000256" key="3">
    <source>
        <dbReference type="ARBA" id="ARBA00023163"/>
    </source>
</evidence>
<dbReference type="GO" id="GO:0003700">
    <property type="term" value="F:DNA-binding transcription factor activity"/>
    <property type="evidence" value="ECO:0007669"/>
    <property type="project" value="InterPro"/>
</dbReference>
<evidence type="ECO:0000256" key="1">
    <source>
        <dbReference type="ARBA" id="ARBA00023015"/>
    </source>
</evidence>
<proteinExistence type="predicted"/>
<dbReference type="PROSITE" id="PS50949">
    <property type="entry name" value="HTH_GNTR"/>
    <property type="match status" value="1"/>
</dbReference>
<dbReference type="SMART" id="SM00345">
    <property type="entry name" value="HTH_GNTR"/>
    <property type="match status" value="1"/>
</dbReference>
<dbReference type="RefSeq" id="WP_023050471.1">
    <property type="nucleotide sequence ID" value="NZ_CP173065.2"/>
</dbReference>
<keyword evidence="2" id="KW-0238">DNA-binding</keyword>
<evidence type="ECO:0000313" key="6">
    <source>
        <dbReference type="Proteomes" id="UP000017081"/>
    </source>
</evidence>
<dbReference type="InterPro" id="IPR011711">
    <property type="entry name" value="GntR_C"/>
</dbReference>
<evidence type="ECO:0000313" key="5">
    <source>
        <dbReference type="EMBL" id="ERT69192.1"/>
    </source>
</evidence>
<dbReference type="eggNOG" id="COG1802">
    <property type="taxonomic scope" value="Bacteria"/>
</dbReference>
<dbReference type="Gene3D" id="1.10.10.10">
    <property type="entry name" value="Winged helix-like DNA-binding domain superfamily/Winged helix DNA-binding domain"/>
    <property type="match status" value="1"/>
</dbReference>
<dbReference type="Pfam" id="PF00392">
    <property type="entry name" value="GntR"/>
    <property type="match status" value="1"/>
</dbReference>
<dbReference type="InterPro" id="IPR008920">
    <property type="entry name" value="TF_FadR/GntR_C"/>
</dbReference>
<gene>
    <name evidence="5" type="ORF">HMPREF0202_00926</name>
</gene>
<accession>U7VBW7</accession>
<dbReference type="EMBL" id="AXZF01000033">
    <property type="protein sequence ID" value="ERT69192.1"/>
    <property type="molecule type" value="Genomic_DNA"/>
</dbReference>
<evidence type="ECO:0000259" key="4">
    <source>
        <dbReference type="PROSITE" id="PS50949"/>
    </source>
</evidence>
<dbReference type="PANTHER" id="PTHR43537">
    <property type="entry name" value="TRANSCRIPTIONAL REGULATOR, GNTR FAMILY"/>
    <property type="match status" value="1"/>
</dbReference>
<keyword evidence="6" id="KW-1185">Reference proteome</keyword>
<dbReference type="AlphaFoldDB" id="U7VBW7"/>
<evidence type="ECO:0000256" key="2">
    <source>
        <dbReference type="ARBA" id="ARBA00023125"/>
    </source>
</evidence>
<name>U7VBW7_9FUSO</name>
<keyword evidence="1" id="KW-0805">Transcription regulation</keyword>
<dbReference type="SUPFAM" id="SSF48008">
    <property type="entry name" value="GntR ligand-binding domain-like"/>
    <property type="match status" value="1"/>
</dbReference>
<dbReference type="Pfam" id="PF07729">
    <property type="entry name" value="FCD"/>
    <property type="match status" value="1"/>
</dbReference>
<reference evidence="5 6" key="1">
    <citation type="submission" date="2013-08" db="EMBL/GenBank/DDBJ databases">
        <authorList>
            <person name="Weinstock G."/>
            <person name="Sodergren E."/>
            <person name="Wylie T."/>
            <person name="Fulton L."/>
            <person name="Fulton R."/>
            <person name="Fronick C."/>
            <person name="O'Laughlin M."/>
            <person name="Godfrey J."/>
            <person name="Miner T."/>
            <person name="Herter B."/>
            <person name="Appelbaum E."/>
            <person name="Cordes M."/>
            <person name="Lek S."/>
            <person name="Wollam A."/>
            <person name="Pepin K.H."/>
            <person name="Palsikar V.B."/>
            <person name="Mitreva M."/>
            <person name="Wilson R.K."/>
        </authorList>
    </citation>
    <scope>NUCLEOTIDE SEQUENCE [LARGE SCALE GENOMIC DNA]</scope>
    <source>
        <strain evidence="5 6">ATCC BAA-474</strain>
    </source>
</reference>